<name>A0ABQ7YXN9_BRANA</name>
<proteinExistence type="predicted"/>
<dbReference type="InterPro" id="IPR000073">
    <property type="entry name" value="AB_hydrolase_1"/>
</dbReference>
<organism evidence="3 4">
    <name type="scientific">Brassica napus</name>
    <name type="common">Rape</name>
    <dbReference type="NCBI Taxonomy" id="3708"/>
    <lineage>
        <taxon>Eukaryota</taxon>
        <taxon>Viridiplantae</taxon>
        <taxon>Streptophyta</taxon>
        <taxon>Embryophyta</taxon>
        <taxon>Tracheophyta</taxon>
        <taxon>Spermatophyta</taxon>
        <taxon>Magnoliopsida</taxon>
        <taxon>eudicotyledons</taxon>
        <taxon>Gunneridae</taxon>
        <taxon>Pentapetalae</taxon>
        <taxon>rosids</taxon>
        <taxon>malvids</taxon>
        <taxon>Brassicales</taxon>
        <taxon>Brassicaceae</taxon>
        <taxon>Brassiceae</taxon>
        <taxon>Brassica</taxon>
    </lineage>
</organism>
<feature type="transmembrane region" description="Helical" evidence="1">
    <location>
        <begin position="170"/>
        <end position="193"/>
    </location>
</feature>
<gene>
    <name evidence="3" type="ORF">HID58_070042</name>
</gene>
<evidence type="ECO:0000256" key="1">
    <source>
        <dbReference type="SAM" id="Phobius"/>
    </source>
</evidence>
<keyword evidence="1" id="KW-0472">Membrane</keyword>
<dbReference type="Gene3D" id="3.40.50.1820">
    <property type="entry name" value="alpha/beta hydrolase"/>
    <property type="match status" value="1"/>
</dbReference>
<protein>
    <recommendedName>
        <fullName evidence="2">AB hydrolase-1 domain-containing protein</fullName>
    </recommendedName>
</protein>
<feature type="non-terminal residue" evidence="3">
    <location>
        <position position="1"/>
    </location>
</feature>
<dbReference type="Pfam" id="PF12697">
    <property type="entry name" value="Abhydrolase_6"/>
    <property type="match status" value="1"/>
</dbReference>
<dbReference type="PANTHER" id="PTHR43689">
    <property type="entry name" value="HYDROLASE"/>
    <property type="match status" value="1"/>
</dbReference>
<keyword evidence="1" id="KW-0812">Transmembrane</keyword>
<dbReference type="PRINTS" id="PR00412">
    <property type="entry name" value="EPOXHYDRLASE"/>
</dbReference>
<accession>A0ABQ7YXN9</accession>
<dbReference type="Proteomes" id="UP000824890">
    <property type="component" value="Unassembled WGS sequence"/>
</dbReference>
<dbReference type="EMBL" id="JAGKQM010000016">
    <property type="protein sequence ID" value="KAH0872680.1"/>
    <property type="molecule type" value="Genomic_DNA"/>
</dbReference>
<evidence type="ECO:0000313" key="3">
    <source>
        <dbReference type="EMBL" id="KAH0872680.1"/>
    </source>
</evidence>
<dbReference type="PANTHER" id="PTHR43689:SF17">
    <property type="entry name" value="ALPHA_BETA-HYDROLASES SUPERFAMILY PROTEIN"/>
    <property type="match status" value="1"/>
</dbReference>
<evidence type="ECO:0000259" key="2">
    <source>
        <dbReference type="Pfam" id="PF12697"/>
    </source>
</evidence>
<feature type="transmembrane region" description="Helical" evidence="1">
    <location>
        <begin position="131"/>
        <end position="150"/>
    </location>
</feature>
<dbReference type="InterPro" id="IPR029058">
    <property type="entry name" value="AB_hydrolase_fold"/>
</dbReference>
<keyword evidence="4" id="KW-1185">Reference proteome</keyword>
<evidence type="ECO:0000313" key="4">
    <source>
        <dbReference type="Proteomes" id="UP000824890"/>
    </source>
</evidence>
<feature type="transmembrane region" description="Helical" evidence="1">
    <location>
        <begin position="38"/>
        <end position="56"/>
    </location>
</feature>
<dbReference type="SUPFAM" id="SSF53474">
    <property type="entry name" value="alpha/beta-Hydrolases"/>
    <property type="match status" value="1"/>
</dbReference>
<comment type="caution">
    <text evidence="3">The sequence shown here is derived from an EMBL/GenBank/DDBJ whole genome shotgun (WGS) entry which is preliminary data.</text>
</comment>
<sequence length="640" mass="70976">NALRFSSATVNKNKEGGKMVAWKSWIVAEKARRCLRTIFFVAAMTASLLASSLPVLITVADVVVPCLIVSSITCVTCHSTAEHLRQYSFKTSFIDVPLISLLRSLAIISSIDDDDETGLSWLCEDARLAYGPYLETVMSLSFGGILFLLVKAFVFTMKPHMERKVYNLKISWAMPVLLLSSSVFGLAHVVVAYRKTCGARKKLMYHKIDQEAVLSSKSGFLGYKKAHRQSFTRSNCKILTFPGDFRQNSFRGTTLEREEVVQPRLLANADSLFIKIQGLNVHYKKCSAVEVNARRVRQLDKQMSNLVVQTQSNHLHRSYTIQPDRSSLYDPLLATYPTTPISLFNKDDMNPGDDLERNENVGIVLVHGFGGGVFSWRHVMGDLSLQLGCRVVAYDRPGWGLTSRLVQKDWEERNLPNPYKLESQVDLLLSFCTEMGFSSVVLIGHDDGGLLALKAAERVQASTLKCSVSIKGVVLINVSLSREVVPAFARILLHTSLRKKHLVRPLLRTEITQLVNRRAWCDTTKLTTDVLMLYKAPLCLEAWDEALNEISKLSYEMILSPQNASALLNSMGDLPVLVVAGAENALVPLKSSQALATKLTNSKFVALSGCGHLPHEECPAILVSALGSFISRLIPKLSNS</sequence>
<keyword evidence="1" id="KW-1133">Transmembrane helix</keyword>
<dbReference type="InterPro" id="IPR000639">
    <property type="entry name" value="Epox_hydrolase-like"/>
</dbReference>
<reference evidence="3 4" key="1">
    <citation type="submission" date="2021-05" db="EMBL/GenBank/DDBJ databases">
        <title>Genome Assembly of Synthetic Allotetraploid Brassica napus Reveals Homoeologous Exchanges between Subgenomes.</title>
        <authorList>
            <person name="Davis J.T."/>
        </authorList>
    </citation>
    <scope>NUCLEOTIDE SEQUENCE [LARGE SCALE GENOMIC DNA]</scope>
    <source>
        <strain evidence="4">cv. Da-Ae</strain>
        <tissue evidence="3">Seedling</tissue>
    </source>
</reference>
<feature type="domain" description="AB hydrolase-1" evidence="2">
    <location>
        <begin position="363"/>
        <end position="623"/>
    </location>
</feature>